<dbReference type="PANTHER" id="PTHR24960:SF79">
    <property type="entry name" value="PHOTOSYSTEM I IRON-SULFUR CENTER"/>
    <property type="match status" value="1"/>
</dbReference>
<dbReference type="InterPro" id="IPR017896">
    <property type="entry name" value="4Fe4S_Fe-S-bd"/>
</dbReference>
<dbReference type="PROSITE" id="PS51379">
    <property type="entry name" value="4FE4S_FER_2"/>
    <property type="match status" value="2"/>
</dbReference>
<dbReference type="GO" id="GO:0051539">
    <property type="term" value="F:4 iron, 4 sulfur cluster binding"/>
    <property type="evidence" value="ECO:0007669"/>
    <property type="project" value="UniProtKB-KW"/>
</dbReference>
<dbReference type="OrthoDB" id="204405at2759"/>
<evidence type="ECO:0000256" key="2">
    <source>
        <dbReference type="ARBA" id="ARBA00022723"/>
    </source>
</evidence>
<dbReference type="Proteomes" id="UP000231279">
    <property type="component" value="Unassembled WGS sequence"/>
</dbReference>
<dbReference type="PROSITE" id="PS00198">
    <property type="entry name" value="4FE4S_FER_1"/>
    <property type="match status" value="1"/>
</dbReference>
<feature type="domain" description="4Fe-4S ferredoxin-type" evidence="5">
    <location>
        <begin position="128"/>
        <end position="159"/>
    </location>
</feature>
<dbReference type="Pfam" id="PF12617">
    <property type="entry name" value="LdpA_C"/>
    <property type="match status" value="1"/>
</dbReference>
<accession>A0A2G9HNW1</accession>
<evidence type="ECO:0000256" key="1">
    <source>
        <dbReference type="ARBA" id="ARBA00022485"/>
    </source>
</evidence>
<keyword evidence="3" id="KW-0408">Iron</keyword>
<gene>
    <name evidence="6" type="ORF">CDL12_08108</name>
</gene>
<keyword evidence="7" id="KW-1185">Reference proteome</keyword>
<feature type="domain" description="4Fe-4S ferredoxin-type" evidence="5">
    <location>
        <begin position="163"/>
        <end position="192"/>
    </location>
</feature>
<keyword evidence="2" id="KW-0479">Metal-binding</keyword>
<proteinExistence type="predicted"/>
<evidence type="ECO:0000256" key="4">
    <source>
        <dbReference type="ARBA" id="ARBA00023014"/>
    </source>
</evidence>
<dbReference type="Pfam" id="PF25160">
    <property type="entry name" value="LdpA_Fe-S-bd"/>
    <property type="match status" value="1"/>
</dbReference>
<keyword evidence="1" id="KW-0004">4Fe-4S</keyword>
<dbReference type="Gene3D" id="3.30.70.20">
    <property type="match status" value="1"/>
</dbReference>
<keyword evidence="4" id="KW-0411">Iron-sulfur</keyword>
<protein>
    <recommendedName>
        <fullName evidence="5">4Fe-4S ferredoxin-type domain-containing protein</fullName>
    </recommendedName>
</protein>
<dbReference type="EMBL" id="NKXS01001314">
    <property type="protein sequence ID" value="PIN19215.1"/>
    <property type="molecule type" value="Genomic_DNA"/>
</dbReference>
<reference evidence="7" key="1">
    <citation type="journal article" date="2018" name="Gigascience">
        <title>Genome assembly of the Pink Ipe (Handroanthus impetiginosus, Bignoniaceae), a highly valued, ecologically keystone Neotropical timber forest tree.</title>
        <authorList>
            <person name="Silva-Junior O.B."/>
            <person name="Grattapaglia D."/>
            <person name="Novaes E."/>
            <person name="Collevatti R.G."/>
        </authorList>
    </citation>
    <scope>NUCLEOTIDE SEQUENCE [LARGE SCALE GENOMIC DNA]</scope>
    <source>
        <strain evidence="7">cv. UFG-1</strain>
    </source>
</reference>
<dbReference type="InterPro" id="IPR021039">
    <property type="entry name" value="Fe-S-bd_prot_LdpA_C"/>
</dbReference>
<sequence>MMSLSFSCSASLYAQLPSEVQARSSNLDKVKNLITKSGIPSKITSPLESLQKGNWVKLICGASFEDVTDIRNLSLVYTLAGVDCIDCAAEASVVNAVHDGIEAARGIFPIRRPWVMISVNDNEDLHFRKAEFDPNDCPIDCSRPCENVCPADAISYFGKAGASKGGVLAERCYGCGRCLPVCPYDKIRAITYIRDVAATAELLKHNDIDALEIHTSGRQAESFRELWNGLGDSIDGLRLVAVSLPDIGELTVPAMNSMYATMRANLQCLNLWQLDGRPMSGDIGRGATREAIKFALHLASIKDKPKGFLQLAGGTNAHTVEGLKREKLFQTTTISGKPDEANDPSLALISGVAFGGYARKIVGRILSSLQSEHGFAHLEDYPDHLLKALIESLALVGTVKCYNER</sequence>
<dbReference type="STRING" id="429701.A0A2G9HNW1"/>
<dbReference type="SUPFAM" id="SSF54862">
    <property type="entry name" value="4Fe-4S ferredoxins"/>
    <property type="match status" value="1"/>
</dbReference>
<organism evidence="6 7">
    <name type="scientific">Handroanthus impetiginosus</name>
    <dbReference type="NCBI Taxonomy" id="429701"/>
    <lineage>
        <taxon>Eukaryota</taxon>
        <taxon>Viridiplantae</taxon>
        <taxon>Streptophyta</taxon>
        <taxon>Embryophyta</taxon>
        <taxon>Tracheophyta</taxon>
        <taxon>Spermatophyta</taxon>
        <taxon>Magnoliopsida</taxon>
        <taxon>eudicotyledons</taxon>
        <taxon>Gunneridae</taxon>
        <taxon>Pentapetalae</taxon>
        <taxon>asterids</taxon>
        <taxon>lamiids</taxon>
        <taxon>Lamiales</taxon>
        <taxon>Bignoniaceae</taxon>
        <taxon>Crescentiina</taxon>
        <taxon>Tabebuia alliance</taxon>
        <taxon>Handroanthus</taxon>
    </lineage>
</organism>
<evidence type="ECO:0000259" key="5">
    <source>
        <dbReference type="PROSITE" id="PS51379"/>
    </source>
</evidence>
<dbReference type="AlphaFoldDB" id="A0A2G9HNW1"/>
<dbReference type="PANTHER" id="PTHR24960">
    <property type="entry name" value="PHOTOSYSTEM I IRON-SULFUR CENTER-RELATED"/>
    <property type="match status" value="1"/>
</dbReference>
<comment type="caution">
    <text evidence="6">The sequence shown here is derived from an EMBL/GenBank/DDBJ whole genome shotgun (WGS) entry which is preliminary data.</text>
</comment>
<dbReference type="InterPro" id="IPR057431">
    <property type="entry name" value="LdpA_Fe-S-bd"/>
</dbReference>
<name>A0A2G9HNW1_9LAMI</name>
<dbReference type="InterPro" id="IPR017900">
    <property type="entry name" value="4Fe4S_Fe_S_CS"/>
</dbReference>
<dbReference type="GO" id="GO:0046872">
    <property type="term" value="F:metal ion binding"/>
    <property type="evidence" value="ECO:0007669"/>
    <property type="project" value="UniProtKB-KW"/>
</dbReference>
<evidence type="ECO:0000256" key="3">
    <source>
        <dbReference type="ARBA" id="ARBA00023004"/>
    </source>
</evidence>
<evidence type="ECO:0000313" key="7">
    <source>
        <dbReference type="Proteomes" id="UP000231279"/>
    </source>
</evidence>
<evidence type="ECO:0000313" key="6">
    <source>
        <dbReference type="EMBL" id="PIN19215.1"/>
    </source>
</evidence>
<dbReference type="InterPro" id="IPR050157">
    <property type="entry name" value="PSI_iron-sulfur_center"/>
</dbReference>